<protein>
    <submittedName>
        <fullName evidence="7">Uncharacterized protein</fullName>
    </submittedName>
</protein>
<dbReference type="GO" id="GO:0006887">
    <property type="term" value="P:exocytosis"/>
    <property type="evidence" value="ECO:0007669"/>
    <property type="project" value="UniProtKB-KW"/>
</dbReference>
<evidence type="ECO:0000256" key="3">
    <source>
        <dbReference type="ARBA" id="ARBA00022537"/>
    </source>
</evidence>
<organism evidence="7 8">
    <name type="scientific">Leptotrombidium deliense</name>
    <dbReference type="NCBI Taxonomy" id="299467"/>
    <lineage>
        <taxon>Eukaryota</taxon>
        <taxon>Metazoa</taxon>
        <taxon>Ecdysozoa</taxon>
        <taxon>Arthropoda</taxon>
        <taxon>Chelicerata</taxon>
        <taxon>Arachnida</taxon>
        <taxon>Acari</taxon>
        <taxon>Acariformes</taxon>
        <taxon>Trombidiformes</taxon>
        <taxon>Prostigmata</taxon>
        <taxon>Anystina</taxon>
        <taxon>Parasitengona</taxon>
        <taxon>Trombiculoidea</taxon>
        <taxon>Trombiculidae</taxon>
        <taxon>Leptotrombidium</taxon>
    </lineage>
</organism>
<accession>A0A443RX25</accession>
<evidence type="ECO:0000313" key="7">
    <source>
        <dbReference type="EMBL" id="RWS19688.1"/>
    </source>
</evidence>
<dbReference type="SUPFAM" id="SSF48403">
    <property type="entry name" value="Ankyrin repeat"/>
    <property type="match status" value="1"/>
</dbReference>
<keyword evidence="6" id="KW-0040">ANK repeat</keyword>
<gene>
    <name evidence="7" type="ORF">B4U80_14385</name>
</gene>
<evidence type="ECO:0000256" key="2">
    <source>
        <dbReference type="ARBA" id="ARBA00022483"/>
    </source>
</evidence>
<keyword evidence="4" id="KW-0528">Neurotoxin</keyword>
<sequence length="368" mass="41913">EVTLLATYQLMKNESIAFDVGLESMFESLHKLQSGKYCEVIRTLCEESIIADINATQKWLTTKEKPAIQYAALIGDKTSVLSSIVCRNNKSRFNRTALHLAVRNKQYEIIESLVLKRADCCTFNESWETCMHYAFQEFLLCCGSRKEGSISECKAAVMLNNCPYLEIVWNSIPANVPKCVQIAVAIFLVTHGNASVSLTSKETNYCKLIALLGERFTSIIVYLNKQDENRGKRVAKRERNKTKDAFCDTSDLKLNENGLENKPSHVSCHTSLPNCNETNLLMSYFRTAHEQLIEKITKIFDEITLLKQTQINFGNYFLNESCSHCSKSTETICNMEEMIEELKVKLNGFEENDNLKTKIEEVTSHDEK</sequence>
<proteinExistence type="predicted"/>
<keyword evidence="4" id="KW-0638">Presynaptic neurotoxin</keyword>
<dbReference type="PROSITE" id="PS50088">
    <property type="entry name" value="ANK_REPEAT"/>
    <property type="match status" value="1"/>
</dbReference>
<keyword evidence="5" id="KW-0472">Membrane</keyword>
<dbReference type="InterPro" id="IPR002110">
    <property type="entry name" value="Ankyrin_rpt"/>
</dbReference>
<evidence type="ECO:0000256" key="1">
    <source>
        <dbReference type="ARBA" id="ARBA00004175"/>
    </source>
</evidence>
<keyword evidence="3" id="KW-1052">Target cell membrane</keyword>
<keyword evidence="2" id="KW-0268">Exocytosis</keyword>
<comment type="caution">
    <text evidence="7">The sequence shown here is derived from an EMBL/GenBank/DDBJ whole genome shotgun (WGS) entry which is preliminary data.</text>
</comment>
<evidence type="ECO:0000256" key="6">
    <source>
        <dbReference type="PROSITE-ProRule" id="PRU00023"/>
    </source>
</evidence>
<dbReference type="Gene3D" id="1.25.40.20">
    <property type="entry name" value="Ankyrin repeat-containing domain"/>
    <property type="match status" value="1"/>
</dbReference>
<dbReference type="Proteomes" id="UP000288716">
    <property type="component" value="Unassembled WGS sequence"/>
</dbReference>
<keyword evidence="4" id="KW-0800">Toxin</keyword>
<keyword evidence="5" id="KW-1053">Target membrane</keyword>
<dbReference type="InterPro" id="IPR036770">
    <property type="entry name" value="Ankyrin_rpt-contain_sf"/>
</dbReference>
<dbReference type="VEuPathDB" id="VectorBase:LDEU012352"/>
<feature type="repeat" description="ANK" evidence="6">
    <location>
        <begin position="93"/>
        <end position="125"/>
    </location>
</feature>
<evidence type="ECO:0000256" key="5">
    <source>
        <dbReference type="ARBA" id="ARBA00023298"/>
    </source>
</evidence>
<comment type="subcellular location">
    <subcellularLocation>
        <location evidence="1">Target cell membrane</location>
    </subcellularLocation>
</comment>
<dbReference type="GO" id="GO:0044231">
    <property type="term" value="C:host cell presynaptic membrane"/>
    <property type="evidence" value="ECO:0007669"/>
    <property type="project" value="UniProtKB-KW"/>
</dbReference>
<evidence type="ECO:0000313" key="8">
    <source>
        <dbReference type="Proteomes" id="UP000288716"/>
    </source>
</evidence>
<feature type="non-terminal residue" evidence="7">
    <location>
        <position position="368"/>
    </location>
</feature>
<evidence type="ECO:0000256" key="4">
    <source>
        <dbReference type="ARBA" id="ARBA00023028"/>
    </source>
</evidence>
<feature type="non-terminal residue" evidence="7">
    <location>
        <position position="1"/>
    </location>
</feature>
<name>A0A443RX25_9ACAR</name>
<reference evidence="7 8" key="1">
    <citation type="journal article" date="2018" name="Gigascience">
        <title>Genomes of trombidid mites reveal novel predicted allergens and laterally-transferred genes associated with secondary metabolism.</title>
        <authorList>
            <person name="Dong X."/>
            <person name="Chaisiri K."/>
            <person name="Xia D."/>
            <person name="Armstrong S.D."/>
            <person name="Fang Y."/>
            <person name="Donnelly M.J."/>
            <person name="Kadowaki T."/>
            <person name="McGarry J.W."/>
            <person name="Darby A.C."/>
            <person name="Makepeace B.L."/>
        </authorList>
    </citation>
    <scope>NUCLEOTIDE SEQUENCE [LARGE SCALE GENOMIC DNA]</scope>
    <source>
        <strain evidence="7">UoL-UT</strain>
    </source>
</reference>
<dbReference type="EMBL" id="NCKV01023657">
    <property type="protein sequence ID" value="RWS19688.1"/>
    <property type="molecule type" value="Genomic_DNA"/>
</dbReference>
<dbReference type="Pfam" id="PF12796">
    <property type="entry name" value="Ank_2"/>
    <property type="match status" value="1"/>
</dbReference>
<dbReference type="GO" id="GO:0044218">
    <property type="term" value="C:other organism cell membrane"/>
    <property type="evidence" value="ECO:0007669"/>
    <property type="project" value="UniProtKB-KW"/>
</dbReference>
<keyword evidence="8" id="KW-1185">Reference proteome</keyword>
<dbReference type="AlphaFoldDB" id="A0A443RX25"/>